<dbReference type="InterPro" id="IPR000477">
    <property type="entry name" value="RT_dom"/>
</dbReference>
<organism evidence="2 3">
    <name type="scientific">Ancylostoma ceylanicum</name>
    <dbReference type="NCBI Taxonomy" id="53326"/>
    <lineage>
        <taxon>Eukaryota</taxon>
        <taxon>Metazoa</taxon>
        <taxon>Ecdysozoa</taxon>
        <taxon>Nematoda</taxon>
        <taxon>Chromadorea</taxon>
        <taxon>Rhabditida</taxon>
        <taxon>Rhabditina</taxon>
        <taxon>Rhabditomorpha</taxon>
        <taxon>Strongyloidea</taxon>
        <taxon>Ancylostomatidae</taxon>
        <taxon>Ancylostomatinae</taxon>
        <taxon>Ancylostoma</taxon>
    </lineage>
</organism>
<keyword evidence="3" id="KW-1185">Reference proteome</keyword>
<comment type="caution">
    <text evidence="2">The sequence shown here is derived from an EMBL/GenBank/DDBJ whole genome shotgun (WGS) entry which is preliminary data.</text>
</comment>
<reference evidence="3" key="1">
    <citation type="journal article" date="2015" name="Nat. Genet.">
        <title>The genome and transcriptome of the zoonotic hookworm Ancylostoma ceylanicum identify infection-specific gene families.</title>
        <authorList>
            <person name="Schwarz E.M."/>
            <person name="Hu Y."/>
            <person name="Antoshechkin I."/>
            <person name="Miller M.M."/>
            <person name="Sternberg P.W."/>
            <person name="Aroian R.V."/>
        </authorList>
    </citation>
    <scope>NUCLEOTIDE SEQUENCE</scope>
    <source>
        <strain evidence="3">HY135</strain>
    </source>
</reference>
<dbReference type="EMBL" id="JARK01001353">
    <property type="protein sequence ID" value="EYC22130.1"/>
    <property type="molecule type" value="Genomic_DNA"/>
</dbReference>
<feature type="domain" description="Reverse transcriptase" evidence="1">
    <location>
        <begin position="1"/>
        <end position="180"/>
    </location>
</feature>
<dbReference type="PANTHER" id="PTHR21301:SF10">
    <property type="entry name" value="REVERSE TRANSCRIPTASE DOMAIN-CONTAINING PROTEIN"/>
    <property type="match status" value="1"/>
</dbReference>
<evidence type="ECO:0000259" key="1">
    <source>
        <dbReference type="PROSITE" id="PS50878"/>
    </source>
</evidence>
<dbReference type="PROSITE" id="PS50878">
    <property type="entry name" value="RT_POL"/>
    <property type="match status" value="1"/>
</dbReference>
<accession>A0A016V3X3</accession>
<name>A0A016V3X3_9BILA</name>
<proteinExistence type="predicted"/>
<dbReference type="AlphaFoldDB" id="A0A016V3X3"/>
<dbReference type="Proteomes" id="UP000024635">
    <property type="component" value="Unassembled WGS sequence"/>
</dbReference>
<evidence type="ECO:0000313" key="3">
    <source>
        <dbReference type="Proteomes" id="UP000024635"/>
    </source>
</evidence>
<dbReference type="OrthoDB" id="5862033at2759"/>
<evidence type="ECO:0000313" key="2">
    <source>
        <dbReference type="EMBL" id="EYC22130.1"/>
    </source>
</evidence>
<protein>
    <recommendedName>
        <fullName evidence="1">Reverse transcriptase domain-containing protein</fullName>
    </recommendedName>
</protein>
<gene>
    <name evidence="2" type="primary">Acey_s0017.g3168</name>
    <name evidence="2" type="ORF">Y032_0017g3168</name>
</gene>
<dbReference type="PANTHER" id="PTHR21301">
    <property type="entry name" value="REVERSE TRANSCRIPTASE"/>
    <property type="match status" value="1"/>
</dbReference>
<sequence length="180" mass="19978">MERVVAASKSTTLYMSRIIADRNQLGRLALSYAAAATLPRPFAVEICFGNLTNTQMFLNRLRTTKITGNCVVESFDVNALYTNVSNDSAMQAIFEVLSEHAGTINPHGFSVSEFMLLLKACLDFNVFPWYGKFFAQIRGLAMGQRQAPTLAIASMAKIELPALECRPLLYCRYIDGCFVV</sequence>